<dbReference type="OrthoDB" id="9792229at2"/>
<dbReference type="InterPro" id="IPR002850">
    <property type="entry name" value="PIN_toxin-like"/>
</dbReference>
<organism evidence="2 3">
    <name type="scientific">Pseudothauera rhizosphaerae</name>
    <dbReference type="NCBI Taxonomy" id="2565932"/>
    <lineage>
        <taxon>Bacteria</taxon>
        <taxon>Pseudomonadati</taxon>
        <taxon>Pseudomonadota</taxon>
        <taxon>Betaproteobacteria</taxon>
        <taxon>Rhodocyclales</taxon>
        <taxon>Zoogloeaceae</taxon>
        <taxon>Pseudothauera</taxon>
    </lineage>
</organism>
<evidence type="ECO:0000313" key="2">
    <source>
        <dbReference type="EMBL" id="THF62620.1"/>
    </source>
</evidence>
<dbReference type="NCBIfam" id="TIGR00305">
    <property type="entry name" value="putative toxin-antitoxin system toxin component, PIN family"/>
    <property type="match status" value="1"/>
</dbReference>
<reference evidence="2 3" key="1">
    <citation type="submission" date="2019-04" db="EMBL/GenBank/DDBJ databases">
        <title>Azoarcus rhizosphaerae sp. nov. isolated from rhizosphere of Ficus religiosa.</title>
        <authorList>
            <person name="Lin S.-Y."/>
            <person name="Hameed A."/>
            <person name="Hsu Y.-H."/>
            <person name="Young C.-C."/>
        </authorList>
    </citation>
    <scope>NUCLEOTIDE SEQUENCE [LARGE SCALE GENOMIC DNA]</scope>
    <source>
        <strain evidence="2 3">CC-YHH848</strain>
    </source>
</reference>
<evidence type="ECO:0000259" key="1">
    <source>
        <dbReference type="Pfam" id="PF13470"/>
    </source>
</evidence>
<protein>
    <submittedName>
        <fullName evidence="2">Putative toxin-antitoxin system toxin component, PIN family</fullName>
    </submittedName>
</protein>
<evidence type="ECO:0000313" key="3">
    <source>
        <dbReference type="Proteomes" id="UP000307956"/>
    </source>
</evidence>
<name>A0A4S4AS33_9RHOO</name>
<dbReference type="InterPro" id="IPR002716">
    <property type="entry name" value="PIN_dom"/>
</dbReference>
<dbReference type="AlphaFoldDB" id="A0A4S4AS33"/>
<keyword evidence="3" id="KW-1185">Reference proteome</keyword>
<dbReference type="Proteomes" id="UP000307956">
    <property type="component" value="Unassembled WGS sequence"/>
</dbReference>
<dbReference type="InterPro" id="IPR029060">
    <property type="entry name" value="PIN-like_dom_sf"/>
</dbReference>
<comment type="caution">
    <text evidence="2">The sequence shown here is derived from an EMBL/GenBank/DDBJ whole genome shotgun (WGS) entry which is preliminary data.</text>
</comment>
<feature type="domain" description="PIN" evidence="1">
    <location>
        <begin position="5"/>
        <end position="116"/>
    </location>
</feature>
<accession>A0A4S4AS33</accession>
<gene>
    <name evidence="2" type="ORF">E6O51_06575</name>
</gene>
<dbReference type="Pfam" id="PF13470">
    <property type="entry name" value="PIN_3"/>
    <property type="match status" value="1"/>
</dbReference>
<sequence>MKAKRAVVDSNVLISAALSAGSVPGQVTFWLLEHGRLLFCDETFAELETRLWRPKFDRYLSLEDRRLLLHDLSAVGEWVKLPERERPTFSRDPDDDKFMQLALEGRADWLISGDRDLLDLAPVSWLRIVSPAEALGLIELP</sequence>
<dbReference type="RefSeq" id="WP_136384173.1">
    <property type="nucleotide sequence ID" value="NZ_SSOD01000004.1"/>
</dbReference>
<dbReference type="PANTHER" id="PTHR34610">
    <property type="entry name" value="SSL7007 PROTEIN"/>
    <property type="match status" value="1"/>
</dbReference>
<proteinExistence type="predicted"/>
<dbReference type="EMBL" id="SSOD01000004">
    <property type="protein sequence ID" value="THF62620.1"/>
    <property type="molecule type" value="Genomic_DNA"/>
</dbReference>
<dbReference type="PANTHER" id="PTHR34610:SF4">
    <property type="entry name" value="SLL8027 PROTEIN"/>
    <property type="match status" value="1"/>
</dbReference>
<dbReference type="SUPFAM" id="SSF88723">
    <property type="entry name" value="PIN domain-like"/>
    <property type="match status" value="1"/>
</dbReference>